<proteinExistence type="predicted"/>
<name>A0ABU0U687_9SPHI</name>
<dbReference type="PROSITE" id="PS51257">
    <property type="entry name" value="PROKAR_LIPOPROTEIN"/>
    <property type="match status" value="1"/>
</dbReference>
<gene>
    <name evidence="1" type="ORF">QE382_002454</name>
</gene>
<accession>A0ABU0U687</accession>
<dbReference type="Proteomes" id="UP001244640">
    <property type="component" value="Unassembled WGS sequence"/>
</dbReference>
<evidence type="ECO:0008006" key="3">
    <source>
        <dbReference type="Google" id="ProtNLM"/>
    </source>
</evidence>
<comment type="caution">
    <text evidence="1">The sequence shown here is derived from an EMBL/GenBank/DDBJ whole genome shotgun (WGS) entry which is preliminary data.</text>
</comment>
<keyword evidence="2" id="KW-1185">Reference proteome</keyword>
<reference evidence="1 2" key="1">
    <citation type="submission" date="2023-07" db="EMBL/GenBank/DDBJ databases">
        <title>Functional and genomic diversity of the sorghum phyllosphere microbiome.</title>
        <authorList>
            <person name="Shade A."/>
        </authorList>
    </citation>
    <scope>NUCLEOTIDE SEQUENCE [LARGE SCALE GENOMIC DNA]</scope>
    <source>
        <strain evidence="1 2">SORGH_AS_0892</strain>
    </source>
</reference>
<protein>
    <recommendedName>
        <fullName evidence="3">Lipoprotein</fullName>
    </recommendedName>
</protein>
<dbReference type="RefSeq" id="WP_307186107.1">
    <property type="nucleotide sequence ID" value="NZ_JAUTBA010000001.1"/>
</dbReference>
<evidence type="ECO:0000313" key="2">
    <source>
        <dbReference type="Proteomes" id="UP001244640"/>
    </source>
</evidence>
<evidence type="ECO:0000313" key="1">
    <source>
        <dbReference type="EMBL" id="MDQ1150470.1"/>
    </source>
</evidence>
<sequence length="159" mass="18309">MKVLRILAFMSLIVLISCDPIWSVSINGKKELILKKDVGCNAKLIVENSHGTRFRFIFLNENSFIKVENVKYLISVLEANNNSFSDFFPFYRDKDTVMLDDKGRFLFQAQLKDNNDLKKDVEFIIPPNKYLLCKDLPLISDTVKIILNVGKVKVGPRSY</sequence>
<organism evidence="1 2">
    <name type="scientific">Sphingobacterium zeae</name>
    <dbReference type="NCBI Taxonomy" id="1776859"/>
    <lineage>
        <taxon>Bacteria</taxon>
        <taxon>Pseudomonadati</taxon>
        <taxon>Bacteroidota</taxon>
        <taxon>Sphingobacteriia</taxon>
        <taxon>Sphingobacteriales</taxon>
        <taxon>Sphingobacteriaceae</taxon>
        <taxon>Sphingobacterium</taxon>
    </lineage>
</organism>
<dbReference type="EMBL" id="JAUTBA010000001">
    <property type="protein sequence ID" value="MDQ1150470.1"/>
    <property type="molecule type" value="Genomic_DNA"/>
</dbReference>